<keyword evidence="2" id="KW-0472">Membrane</keyword>
<dbReference type="Proteomes" id="UP000265566">
    <property type="component" value="Chromosome 1"/>
</dbReference>
<proteinExistence type="predicted"/>
<reference evidence="4 7" key="2">
    <citation type="journal article" date="2014" name="BMC Genomics">
        <title>An improved genome release (version Mt4.0) for the model legume Medicago truncatula.</title>
        <authorList>
            <person name="Tang H."/>
            <person name="Krishnakumar V."/>
            <person name="Bidwell S."/>
            <person name="Rosen B."/>
            <person name="Chan A."/>
            <person name="Zhou S."/>
            <person name="Gentzbittel L."/>
            <person name="Childs K.L."/>
            <person name="Yandell M."/>
            <person name="Gundlach H."/>
            <person name="Mayer K.F."/>
            <person name="Schwartz D.C."/>
            <person name="Town C.D."/>
        </authorList>
    </citation>
    <scope>GENOME REANNOTATION</scope>
    <source>
        <strain evidence="4">A17</strain>
        <strain evidence="6 7">cv. Jemalong A17</strain>
    </source>
</reference>
<accession>A0A072VQP7</accession>
<gene>
    <name evidence="4" type="ordered locus">MTR_1g112220</name>
    <name evidence="5" type="ORF">MtrunA17_Chr1g0210781</name>
</gene>
<dbReference type="EMBL" id="CM001217">
    <property type="protein sequence ID" value="KEH44324.1"/>
    <property type="molecule type" value="Genomic_DNA"/>
</dbReference>
<keyword evidence="2 4" id="KW-0812">Transmembrane</keyword>
<feature type="region of interest" description="Disordered" evidence="1">
    <location>
        <begin position="50"/>
        <end position="79"/>
    </location>
</feature>
<feature type="signal peptide" evidence="3">
    <location>
        <begin position="1"/>
        <end position="22"/>
    </location>
</feature>
<dbReference type="EnsemblPlants" id="KEH44324">
    <property type="protein sequence ID" value="KEH44324"/>
    <property type="gene ID" value="MTR_1g112220"/>
</dbReference>
<evidence type="ECO:0000313" key="7">
    <source>
        <dbReference type="Proteomes" id="UP000002051"/>
    </source>
</evidence>
<reference evidence="4 7" key="1">
    <citation type="journal article" date="2011" name="Nature">
        <title>The Medicago genome provides insight into the evolution of rhizobial symbioses.</title>
        <authorList>
            <person name="Young N.D."/>
            <person name="Debelle F."/>
            <person name="Oldroyd G.E."/>
            <person name="Geurts R."/>
            <person name="Cannon S.B."/>
            <person name="Udvardi M.K."/>
            <person name="Benedito V.A."/>
            <person name="Mayer K.F."/>
            <person name="Gouzy J."/>
            <person name="Schoof H."/>
            <person name="Van de Peer Y."/>
            <person name="Proost S."/>
            <person name="Cook D.R."/>
            <person name="Meyers B.C."/>
            <person name="Spannagl M."/>
            <person name="Cheung F."/>
            <person name="De Mita S."/>
            <person name="Krishnakumar V."/>
            <person name="Gundlach H."/>
            <person name="Zhou S."/>
            <person name="Mudge J."/>
            <person name="Bharti A.K."/>
            <person name="Murray J.D."/>
            <person name="Naoumkina M.A."/>
            <person name="Rosen B."/>
            <person name="Silverstein K.A."/>
            <person name="Tang H."/>
            <person name="Rombauts S."/>
            <person name="Zhao P.X."/>
            <person name="Zhou P."/>
            <person name="Barbe V."/>
            <person name="Bardou P."/>
            <person name="Bechner M."/>
            <person name="Bellec A."/>
            <person name="Berger A."/>
            <person name="Berges H."/>
            <person name="Bidwell S."/>
            <person name="Bisseling T."/>
            <person name="Choisne N."/>
            <person name="Couloux A."/>
            <person name="Denny R."/>
            <person name="Deshpande S."/>
            <person name="Dai X."/>
            <person name="Doyle J.J."/>
            <person name="Dudez A.M."/>
            <person name="Farmer A.D."/>
            <person name="Fouteau S."/>
            <person name="Franken C."/>
            <person name="Gibelin C."/>
            <person name="Gish J."/>
            <person name="Goldstein S."/>
            <person name="Gonzalez A.J."/>
            <person name="Green P.J."/>
            <person name="Hallab A."/>
            <person name="Hartog M."/>
            <person name="Hua A."/>
            <person name="Humphray S.J."/>
            <person name="Jeong D.H."/>
            <person name="Jing Y."/>
            <person name="Jocker A."/>
            <person name="Kenton S.M."/>
            <person name="Kim D.J."/>
            <person name="Klee K."/>
            <person name="Lai H."/>
            <person name="Lang C."/>
            <person name="Lin S."/>
            <person name="Macmil S.L."/>
            <person name="Magdelenat G."/>
            <person name="Matthews L."/>
            <person name="McCorrison J."/>
            <person name="Monaghan E.L."/>
            <person name="Mun J.H."/>
            <person name="Najar F.Z."/>
            <person name="Nicholson C."/>
            <person name="Noirot C."/>
            <person name="O'Bleness M."/>
            <person name="Paule C.R."/>
            <person name="Poulain J."/>
            <person name="Prion F."/>
            <person name="Qin B."/>
            <person name="Qu C."/>
            <person name="Retzel E.F."/>
            <person name="Riddle C."/>
            <person name="Sallet E."/>
            <person name="Samain S."/>
            <person name="Samson N."/>
            <person name="Sanders I."/>
            <person name="Saurat O."/>
            <person name="Scarpelli C."/>
            <person name="Schiex T."/>
            <person name="Segurens B."/>
            <person name="Severin A.J."/>
            <person name="Sherrier D.J."/>
            <person name="Shi R."/>
            <person name="Sims S."/>
            <person name="Singer S.R."/>
            <person name="Sinharoy S."/>
            <person name="Sterck L."/>
            <person name="Viollet A."/>
            <person name="Wang B.B."/>
            <person name="Wang K."/>
            <person name="Wang M."/>
            <person name="Wang X."/>
            <person name="Warfsmann J."/>
            <person name="Weissenbach J."/>
            <person name="White D.D."/>
            <person name="White J.D."/>
            <person name="Wiley G.B."/>
            <person name="Wincker P."/>
            <person name="Xing Y."/>
            <person name="Yang L."/>
            <person name="Yao Z."/>
            <person name="Ying F."/>
            <person name="Zhai J."/>
            <person name="Zhou L."/>
            <person name="Zuber A."/>
            <person name="Denarie J."/>
            <person name="Dixon R.A."/>
            <person name="May G.D."/>
            <person name="Schwartz D.C."/>
            <person name="Rogers J."/>
            <person name="Quetier F."/>
            <person name="Town C.D."/>
            <person name="Roe B.A."/>
        </authorList>
    </citation>
    <scope>NUCLEOTIDE SEQUENCE [LARGE SCALE GENOMIC DNA]</scope>
    <source>
        <strain evidence="4">A17</strain>
        <strain evidence="6 7">cv. Jemalong A17</strain>
    </source>
</reference>
<dbReference type="Gramene" id="rna6695">
    <property type="protein sequence ID" value="RHN82524.1"/>
    <property type="gene ID" value="gene6695"/>
</dbReference>
<evidence type="ECO:0000313" key="5">
    <source>
        <dbReference type="EMBL" id="RHN82524.1"/>
    </source>
</evidence>
<feature type="chain" id="PRO_5014500884" evidence="3">
    <location>
        <begin position="23"/>
        <end position="102"/>
    </location>
</feature>
<evidence type="ECO:0000256" key="1">
    <source>
        <dbReference type="SAM" id="MobiDB-lite"/>
    </source>
</evidence>
<feature type="compositionally biased region" description="Low complexity" evidence="1">
    <location>
        <begin position="61"/>
        <end position="79"/>
    </location>
</feature>
<reference evidence="5" key="4">
    <citation type="journal article" date="2018" name="Nat. Plants">
        <title>Whole-genome landscape of Medicago truncatula symbiotic genes.</title>
        <authorList>
            <person name="Pecrix Y."/>
            <person name="Gamas P."/>
            <person name="Carrere S."/>
        </authorList>
    </citation>
    <scope>NUCLEOTIDE SEQUENCE</scope>
    <source>
        <tissue evidence="5">Leaves</tissue>
    </source>
</reference>
<dbReference type="AlphaFoldDB" id="A0A072VQP7"/>
<feature type="compositionally biased region" description="Pro residues" evidence="1">
    <location>
        <begin position="50"/>
        <end position="60"/>
    </location>
</feature>
<evidence type="ECO:0000313" key="4">
    <source>
        <dbReference type="EMBL" id="KEH44324.1"/>
    </source>
</evidence>
<sequence>MARICITFSMLFVAMFFLSVVAQYPTASPKASVVITIGTGPSIVNSLSPITPPSVSPSLPPSSISSPPAHAPAPHKSGAASHGFSFAIGTFVVALVAAALII</sequence>
<evidence type="ECO:0000256" key="3">
    <source>
        <dbReference type="SAM" id="SignalP"/>
    </source>
</evidence>
<dbReference type="EMBL" id="PSQE01000001">
    <property type="protein sequence ID" value="RHN82524.1"/>
    <property type="molecule type" value="Genomic_DNA"/>
</dbReference>
<dbReference type="Proteomes" id="UP000002051">
    <property type="component" value="Unassembled WGS sequence"/>
</dbReference>
<reference evidence="6" key="3">
    <citation type="submission" date="2015-04" db="UniProtKB">
        <authorList>
            <consortium name="EnsemblPlants"/>
        </authorList>
    </citation>
    <scope>IDENTIFICATION</scope>
    <source>
        <strain evidence="6">cv. Jemalong A17</strain>
    </source>
</reference>
<keyword evidence="3" id="KW-0732">Signal</keyword>
<evidence type="ECO:0000313" key="6">
    <source>
        <dbReference type="EnsemblPlants" id="KEH44324"/>
    </source>
</evidence>
<evidence type="ECO:0000256" key="2">
    <source>
        <dbReference type="SAM" id="Phobius"/>
    </source>
</evidence>
<dbReference type="HOGENOM" id="CLU_2430355_0_0_1"/>
<organism evidence="4 7">
    <name type="scientific">Medicago truncatula</name>
    <name type="common">Barrel medic</name>
    <name type="synonym">Medicago tribuloides</name>
    <dbReference type="NCBI Taxonomy" id="3880"/>
    <lineage>
        <taxon>Eukaryota</taxon>
        <taxon>Viridiplantae</taxon>
        <taxon>Streptophyta</taxon>
        <taxon>Embryophyta</taxon>
        <taxon>Tracheophyta</taxon>
        <taxon>Spermatophyta</taxon>
        <taxon>Magnoliopsida</taxon>
        <taxon>eudicotyledons</taxon>
        <taxon>Gunneridae</taxon>
        <taxon>Pentapetalae</taxon>
        <taxon>rosids</taxon>
        <taxon>fabids</taxon>
        <taxon>Fabales</taxon>
        <taxon>Fabaceae</taxon>
        <taxon>Papilionoideae</taxon>
        <taxon>50 kb inversion clade</taxon>
        <taxon>NPAAA clade</taxon>
        <taxon>Hologalegina</taxon>
        <taxon>IRL clade</taxon>
        <taxon>Trifolieae</taxon>
        <taxon>Medicago</taxon>
    </lineage>
</organism>
<name>A0A072VQP7_MEDTR</name>
<keyword evidence="2" id="KW-1133">Transmembrane helix</keyword>
<keyword evidence="7" id="KW-1185">Reference proteome</keyword>
<feature type="transmembrane region" description="Helical" evidence="2">
    <location>
        <begin position="83"/>
        <end position="101"/>
    </location>
</feature>
<protein>
    <submittedName>
        <fullName evidence="4">Transmembrane protein, putative</fullName>
    </submittedName>
</protein>